<comment type="caution">
    <text evidence="3">The sequence shown here is derived from an EMBL/GenBank/DDBJ whole genome shotgun (WGS) entry which is preliminary data.</text>
</comment>
<dbReference type="AlphaFoldDB" id="A0AAN6WNM8"/>
<feature type="transmembrane region" description="Helical" evidence="2">
    <location>
        <begin position="466"/>
        <end position="489"/>
    </location>
</feature>
<accession>A0AAN6WNM8</accession>
<evidence type="ECO:0000256" key="2">
    <source>
        <dbReference type="SAM" id="Phobius"/>
    </source>
</evidence>
<reference evidence="3" key="1">
    <citation type="journal article" date="2023" name="Mol. Phylogenet. Evol.">
        <title>Genome-scale phylogeny and comparative genomics of the fungal order Sordariales.</title>
        <authorList>
            <person name="Hensen N."/>
            <person name="Bonometti L."/>
            <person name="Westerberg I."/>
            <person name="Brannstrom I.O."/>
            <person name="Guillou S."/>
            <person name="Cros-Aarteil S."/>
            <person name="Calhoun S."/>
            <person name="Haridas S."/>
            <person name="Kuo A."/>
            <person name="Mondo S."/>
            <person name="Pangilinan J."/>
            <person name="Riley R."/>
            <person name="LaButti K."/>
            <person name="Andreopoulos B."/>
            <person name="Lipzen A."/>
            <person name="Chen C."/>
            <person name="Yan M."/>
            <person name="Daum C."/>
            <person name="Ng V."/>
            <person name="Clum A."/>
            <person name="Steindorff A."/>
            <person name="Ohm R.A."/>
            <person name="Martin F."/>
            <person name="Silar P."/>
            <person name="Natvig D.O."/>
            <person name="Lalanne C."/>
            <person name="Gautier V."/>
            <person name="Ament-Velasquez S.L."/>
            <person name="Kruys A."/>
            <person name="Hutchinson M.I."/>
            <person name="Powell A.J."/>
            <person name="Barry K."/>
            <person name="Miller A.N."/>
            <person name="Grigoriev I.V."/>
            <person name="Debuchy R."/>
            <person name="Gladieux P."/>
            <person name="Hiltunen Thoren M."/>
            <person name="Johannesson H."/>
        </authorList>
    </citation>
    <scope>NUCLEOTIDE SEQUENCE</scope>
    <source>
        <strain evidence="3">PSN309</strain>
    </source>
</reference>
<feature type="transmembrane region" description="Helical" evidence="2">
    <location>
        <begin position="560"/>
        <end position="584"/>
    </location>
</feature>
<keyword evidence="2" id="KW-0472">Membrane</keyword>
<sequence length="629" mass="70721">MPSISSTLRFPRNVTHRLLPRAQELLKGLIKDLDKYIFDHDDCRTRVGWLMRNGTISPAKADEPGSKDNISTLIFARDRHGKLLFEFDEMTLTYPGCEAICGRVGYYLDKGPRVMVWVIPILLLLSNIELNPIDKHRFVSIVQSAGDPIDCTWSLMAKLHTRKKIYQLGHQYLASNLPEKAFAGKPWDVRRDKAIIIATVLCAYEDVFSAELQTGQGEEFFTRIMEGFGALDLKNKAVQRQWSKTALELVDSRTDERLRALLALAVYILGLSSAFVVDLGGTSQTIPGGVIASSLSLSFLVPIVILSNSIGGYTSRRTAVAILGRFVEGITAVRKAETKRKRRRRGRRRRRGGSGSTSTSSWASQSRGVNGAAAAAANHLQVDDESDGEEWEEYFRRLHWSGQVDTFRPWKTRRVFFDAREHGGMVARFKQWVLAFVAALPVTVGFIGAWFILLHAAEQGVSCRHLVLMGMYSAWILSVLASNATHYFLVKSARAAKMHWWMCVVKDVCIAIPALAFVFLCAAGYFNSCWCWSRAVIVGVEKASVFLPVNDFYRERLKTMFPGVVGGVVGFHLLYSAVLVLWYFRDAVAVLRWSEARRQRVWCDVHDKGKKKGGPRERGFYAQRLLPGI</sequence>
<feature type="transmembrane region" description="Helical" evidence="2">
    <location>
        <begin position="501"/>
        <end position="526"/>
    </location>
</feature>
<keyword evidence="2" id="KW-0812">Transmembrane</keyword>
<feature type="region of interest" description="Disordered" evidence="1">
    <location>
        <begin position="337"/>
        <end position="366"/>
    </location>
</feature>
<dbReference type="EMBL" id="MU864537">
    <property type="protein sequence ID" value="KAK4183597.1"/>
    <property type="molecule type" value="Genomic_DNA"/>
</dbReference>
<feature type="transmembrane region" description="Helical" evidence="2">
    <location>
        <begin position="432"/>
        <end position="454"/>
    </location>
</feature>
<evidence type="ECO:0000256" key="1">
    <source>
        <dbReference type="SAM" id="MobiDB-lite"/>
    </source>
</evidence>
<keyword evidence="2" id="KW-1133">Transmembrane helix</keyword>
<name>A0AAN6WNM8_9PEZI</name>
<dbReference type="Proteomes" id="UP001302126">
    <property type="component" value="Unassembled WGS sequence"/>
</dbReference>
<keyword evidence="4" id="KW-1185">Reference proteome</keyword>
<organism evidence="3 4">
    <name type="scientific">Podospora australis</name>
    <dbReference type="NCBI Taxonomy" id="1536484"/>
    <lineage>
        <taxon>Eukaryota</taxon>
        <taxon>Fungi</taxon>
        <taxon>Dikarya</taxon>
        <taxon>Ascomycota</taxon>
        <taxon>Pezizomycotina</taxon>
        <taxon>Sordariomycetes</taxon>
        <taxon>Sordariomycetidae</taxon>
        <taxon>Sordariales</taxon>
        <taxon>Podosporaceae</taxon>
        <taxon>Podospora</taxon>
    </lineage>
</organism>
<feature type="compositionally biased region" description="Basic residues" evidence="1">
    <location>
        <begin position="337"/>
        <end position="352"/>
    </location>
</feature>
<feature type="transmembrane region" description="Helical" evidence="2">
    <location>
        <begin position="286"/>
        <end position="307"/>
    </location>
</feature>
<gene>
    <name evidence="3" type="ORF">QBC35DRAFT_535614</name>
</gene>
<proteinExistence type="predicted"/>
<evidence type="ECO:0000313" key="3">
    <source>
        <dbReference type="EMBL" id="KAK4183597.1"/>
    </source>
</evidence>
<feature type="transmembrane region" description="Helical" evidence="2">
    <location>
        <begin position="260"/>
        <end position="280"/>
    </location>
</feature>
<protein>
    <submittedName>
        <fullName evidence="3">Uncharacterized protein</fullName>
    </submittedName>
</protein>
<evidence type="ECO:0000313" key="4">
    <source>
        <dbReference type="Proteomes" id="UP001302126"/>
    </source>
</evidence>
<reference evidence="3" key="2">
    <citation type="submission" date="2023-05" db="EMBL/GenBank/DDBJ databases">
        <authorList>
            <consortium name="Lawrence Berkeley National Laboratory"/>
            <person name="Steindorff A."/>
            <person name="Hensen N."/>
            <person name="Bonometti L."/>
            <person name="Westerberg I."/>
            <person name="Brannstrom I.O."/>
            <person name="Guillou S."/>
            <person name="Cros-Aarteil S."/>
            <person name="Calhoun S."/>
            <person name="Haridas S."/>
            <person name="Kuo A."/>
            <person name="Mondo S."/>
            <person name="Pangilinan J."/>
            <person name="Riley R."/>
            <person name="Labutti K."/>
            <person name="Andreopoulos B."/>
            <person name="Lipzen A."/>
            <person name="Chen C."/>
            <person name="Yanf M."/>
            <person name="Daum C."/>
            <person name="Ng V."/>
            <person name="Clum A."/>
            <person name="Ohm R."/>
            <person name="Martin F."/>
            <person name="Silar P."/>
            <person name="Natvig D."/>
            <person name="Lalanne C."/>
            <person name="Gautier V."/>
            <person name="Ament-Velasquez S.L."/>
            <person name="Kruys A."/>
            <person name="Hutchinson M.I."/>
            <person name="Powell A.J."/>
            <person name="Barry K."/>
            <person name="Miller A.N."/>
            <person name="Grigoriev I.V."/>
            <person name="Debuchy R."/>
            <person name="Gladieux P."/>
            <person name="Thoren M.H."/>
            <person name="Johannesson H."/>
        </authorList>
    </citation>
    <scope>NUCLEOTIDE SEQUENCE</scope>
    <source>
        <strain evidence="3">PSN309</strain>
    </source>
</reference>